<keyword evidence="10" id="KW-1185">Reference proteome</keyword>
<proteinExistence type="inferred from homology"/>
<feature type="transmembrane region" description="Helical" evidence="8">
    <location>
        <begin position="481"/>
        <end position="503"/>
    </location>
</feature>
<keyword evidence="5 8" id="KW-1133">Transmembrane helix</keyword>
<reference evidence="9" key="1">
    <citation type="submission" date="2022-01" db="EMBL/GenBank/DDBJ databases">
        <authorList>
            <person name="King R."/>
        </authorList>
    </citation>
    <scope>NUCLEOTIDE SEQUENCE</scope>
</reference>
<reference evidence="9" key="2">
    <citation type="submission" date="2022-10" db="EMBL/GenBank/DDBJ databases">
        <authorList>
            <consortium name="ENA_rothamsted_submissions"/>
            <consortium name="culmorum"/>
            <person name="King R."/>
        </authorList>
    </citation>
    <scope>NUCLEOTIDE SEQUENCE</scope>
</reference>
<dbReference type="GO" id="GO:0005737">
    <property type="term" value="C:cytoplasm"/>
    <property type="evidence" value="ECO:0007669"/>
    <property type="project" value="TreeGrafter"/>
</dbReference>
<dbReference type="PRINTS" id="PR01609">
    <property type="entry name" value="CD36FAMILY"/>
</dbReference>
<keyword evidence="6 8" id="KW-0472">Membrane</keyword>
<keyword evidence="7" id="KW-0325">Glycoprotein</keyword>
<feature type="transmembrane region" description="Helical" evidence="8">
    <location>
        <begin position="51"/>
        <end position="75"/>
    </location>
</feature>
<dbReference type="EMBL" id="OU896708">
    <property type="protein sequence ID" value="CAH1156006.1"/>
    <property type="molecule type" value="Genomic_DNA"/>
</dbReference>
<gene>
    <name evidence="9" type="ORF">PHAECO_LOCUS6477</name>
</gene>
<dbReference type="AlphaFoldDB" id="A0A9P0DSM3"/>
<keyword evidence="3" id="KW-1003">Cell membrane</keyword>
<protein>
    <submittedName>
        <fullName evidence="9">Uncharacterized protein</fullName>
    </submittedName>
</protein>
<evidence type="ECO:0000313" key="9">
    <source>
        <dbReference type="EMBL" id="CAH1156006.1"/>
    </source>
</evidence>
<evidence type="ECO:0000256" key="3">
    <source>
        <dbReference type="ARBA" id="ARBA00022475"/>
    </source>
</evidence>
<evidence type="ECO:0000256" key="4">
    <source>
        <dbReference type="ARBA" id="ARBA00022692"/>
    </source>
</evidence>
<dbReference type="GO" id="GO:0005044">
    <property type="term" value="F:scavenger receptor activity"/>
    <property type="evidence" value="ECO:0007669"/>
    <property type="project" value="TreeGrafter"/>
</dbReference>
<comment type="similarity">
    <text evidence="2">Belongs to the CD36 family.</text>
</comment>
<dbReference type="GO" id="GO:0005886">
    <property type="term" value="C:plasma membrane"/>
    <property type="evidence" value="ECO:0007669"/>
    <property type="project" value="UniProtKB-SubCell"/>
</dbReference>
<comment type="subcellular location">
    <subcellularLocation>
        <location evidence="1">Cell membrane</location>
    </subcellularLocation>
</comment>
<dbReference type="PANTHER" id="PTHR11923:SF93">
    <property type="entry name" value="GH07959P-RELATED"/>
    <property type="match status" value="1"/>
</dbReference>
<organism evidence="9 10">
    <name type="scientific">Phaedon cochleariae</name>
    <name type="common">Mustard beetle</name>
    <dbReference type="NCBI Taxonomy" id="80249"/>
    <lineage>
        <taxon>Eukaryota</taxon>
        <taxon>Metazoa</taxon>
        <taxon>Ecdysozoa</taxon>
        <taxon>Arthropoda</taxon>
        <taxon>Hexapoda</taxon>
        <taxon>Insecta</taxon>
        <taxon>Pterygota</taxon>
        <taxon>Neoptera</taxon>
        <taxon>Endopterygota</taxon>
        <taxon>Coleoptera</taxon>
        <taxon>Polyphaga</taxon>
        <taxon>Cucujiformia</taxon>
        <taxon>Chrysomeloidea</taxon>
        <taxon>Chrysomelidae</taxon>
        <taxon>Chrysomelinae</taxon>
        <taxon>Chrysomelini</taxon>
        <taxon>Phaedon</taxon>
    </lineage>
</organism>
<dbReference type="Proteomes" id="UP001153737">
    <property type="component" value="Chromosome 2"/>
</dbReference>
<evidence type="ECO:0000256" key="8">
    <source>
        <dbReference type="SAM" id="Phobius"/>
    </source>
</evidence>
<evidence type="ECO:0000256" key="6">
    <source>
        <dbReference type="ARBA" id="ARBA00023136"/>
    </source>
</evidence>
<dbReference type="Pfam" id="PF01130">
    <property type="entry name" value="CD36"/>
    <property type="match status" value="1"/>
</dbReference>
<evidence type="ECO:0000313" key="10">
    <source>
        <dbReference type="Proteomes" id="UP001153737"/>
    </source>
</evidence>
<dbReference type="InterPro" id="IPR002159">
    <property type="entry name" value="CD36_fam"/>
</dbReference>
<sequence length="530" mass="61127">MVMCSDPDYRHYSGKKRDYFRSTKDLKLKKQWIQIISSAKMKRRCRQCGQGCLLVTGIFLIATGVTIFICFESIYTGILSEALKFTPDSPTFKAWRTNDPPLIMEIFMFNWTNADQVYNSSVKPEFEEIGPYRFKEIKEKVYIRWHEHNHTVSFLTNHTYYFDYENSVRNLSDVITTINAVPLTVAYKARDFSYWAQKAISMGLSSISKLYVTKTVGELLFEGFEEPILSTLSKMPMLRVQDKFGIFYGRNGTVGQEGSFSMSYKTDENFGKIVTWNGRNRTDFYEGRCNEIRGSAGEFYPFDRPKDKLVLYSSQLCKYAELEYDQEVEVKGVRGYNYLADNIFDNGTTRPENSCFCSQGGCIPSGVFNVSTCRDGSPSFLSFPHFYAADPSYRAAMKGMRPDREKHQFYITMEPKSAIVMNIQATMQLNMLLQPIPNIRLYKNVPRIFVPIFYFTQSVRLTDEIAVSLRLIQNLPVYSNYFFYVLVGLGCISIVTALCSCFCCSKTEDYAVDDAEQKKTMYQLVPVKER</sequence>
<evidence type="ECO:0000256" key="1">
    <source>
        <dbReference type="ARBA" id="ARBA00004236"/>
    </source>
</evidence>
<accession>A0A9P0DSM3</accession>
<keyword evidence="4 8" id="KW-0812">Transmembrane</keyword>
<evidence type="ECO:0000256" key="7">
    <source>
        <dbReference type="ARBA" id="ARBA00023180"/>
    </source>
</evidence>
<name>A0A9P0DSM3_PHACE</name>
<evidence type="ECO:0000256" key="5">
    <source>
        <dbReference type="ARBA" id="ARBA00022989"/>
    </source>
</evidence>
<evidence type="ECO:0000256" key="2">
    <source>
        <dbReference type="ARBA" id="ARBA00010532"/>
    </source>
</evidence>
<dbReference type="PANTHER" id="PTHR11923">
    <property type="entry name" value="SCAVENGER RECEPTOR CLASS B TYPE-1 SR-B1"/>
    <property type="match status" value="1"/>
</dbReference>
<dbReference type="OrthoDB" id="514335at2759"/>